<organism evidence="1 2">
    <name type="scientific">Paramormyrops kingsleyae</name>
    <dbReference type="NCBI Taxonomy" id="1676925"/>
    <lineage>
        <taxon>Eukaryota</taxon>
        <taxon>Metazoa</taxon>
        <taxon>Chordata</taxon>
        <taxon>Craniata</taxon>
        <taxon>Vertebrata</taxon>
        <taxon>Euteleostomi</taxon>
        <taxon>Actinopterygii</taxon>
        <taxon>Neopterygii</taxon>
        <taxon>Teleostei</taxon>
        <taxon>Osteoglossocephala</taxon>
        <taxon>Osteoglossomorpha</taxon>
        <taxon>Osteoglossiformes</taxon>
        <taxon>Mormyridae</taxon>
        <taxon>Paramormyrops</taxon>
    </lineage>
</organism>
<dbReference type="Proteomes" id="UP000261540">
    <property type="component" value="Unplaced"/>
</dbReference>
<keyword evidence="2" id="KW-1185">Reference proteome</keyword>
<protein>
    <submittedName>
        <fullName evidence="1">Uncharacterized protein</fullName>
    </submittedName>
</protein>
<dbReference type="AlphaFoldDB" id="A0A3B3QU79"/>
<evidence type="ECO:0000313" key="2">
    <source>
        <dbReference type="Proteomes" id="UP000261540"/>
    </source>
</evidence>
<dbReference type="Ensembl" id="ENSPKIT00000034291.1">
    <property type="protein sequence ID" value="ENSPKIP00000010167.1"/>
    <property type="gene ID" value="ENSPKIG00000024988.1"/>
</dbReference>
<evidence type="ECO:0000313" key="1">
    <source>
        <dbReference type="Ensembl" id="ENSPKIP00000010167.1"/>
    </source>
</evidence>
<accession>A0A3B3QU79</accession>
<sequence>TKQNTTVLAFLHGWDGKKKKHKEQLNHQQKWPIVLRTQLSLRDYNSNDFFCPFSFTSARCKCACMCGNMRRRPMTEGVINRSRRGGGWAACTEQTDFLS</sequence>
<reference evidence="1" key="1">
    <citation type="submission" date="2025-08" db="UniProtKB">
        <authorList>
            <consortium name="Ensembl"/>
        </authorList>
    </citation>
    <scope>IDENTIFICATION</scope>
</reference>
<reference evidence="1" key="2">
    <citation type="submission" date="2025-09" db="UniProtKB">
        <authorList>
            <consortium name="Ensembl"/>
        </authorList>
    </citation>
    <scope>IDENTIFICATION</scope>
</reference>
<name>A0A3B3QU79_9TELE</name>
<proteinExistence type="predicted"/>